<dbReference type="Proteomes" id="UP000325577">
    <property type="component" value="Linkage Group LG6"/>
</dbReference>
<proteinExistence type="inferred from homology"/>
<keyword evidence="2" id="KW-0812">Transmembrane</keyword>
<keyword evidence="2" id="KW-1133">Transmembrane helix</keyword>
<keyword evidence="4" id="KW-1185">Reference proteome</keyword>
<evidence type="ECO:0000313" key="4">
    <source>
        <dbReference type="Proteomes" id="UP000325577"/>
    </source>
</evidence>
<keyword evidence="2" id="KW-0472">Membrane</keyword>
<evidence type="ECO:0000313" key="3">
    <source>
        <dbReference type="EMBL" id="KAA8519389.1"/>
    </source>
</evidence>
<evidence type="ECO:0000256" key="1">
    <source>
        <dbReference type="ARBA" id="ARBA00008572"/>
    </source>
</evidence>
<name>A0A5J4ZN51_9ASTE</name>
<protein>
    <recommendedName>
        <fullName evidence="5">Amino acid permease/ SLC12A domain-containing protein</fullName>
    </recommendedName>
</protein>
<dbReference type="PANTHER" id="PTHR43243">
    <property type="entry name" value="INNER MEMBRANE TRANSPORTER YGJI-RELATED"/>
    <property type="match status" value="1"/>
</dbReference>
<dbReference type="GO" id="GO:0005886">
    <property type="term" value="C:plasma membrane"/>
    <property type="evidence" value="ECO:0007669"/>
    <property type="project" value="TreeGrafter"/>
</dbReference>
<feature type="transmembrane region" description="Helical" evidence="2">
    <location>
        <begin position="203"/>
        <end position="222"/>
    </location>
</feature>
<comment type="similarity">
    <text evidence="1">Belongs to the amino acid-polyamine-organocation (APC) superfamily. Cationic amino acid transporter (CAT) (TC 2.A.3.3) family.</text>
</comment>
<evidence type="ECO:0000256" key="2">
    <source>
        <dbReference type="SAM" id="Phobius"/>
    </source>
</evidence>
<feature type="transmembrane region" description="Helical" evidence="2">
    <location>
        <begin position="228"/>
        <end position="250"/>
    </location>
</feature>
<dbReference type="AlphaFoldDB" id="A0A5J4ZN51"/>
<evidence type="ECO:0008006" key="5">
    <source>
        <dbReference type="Google" id="ProtNLM"/>
    </source>
</evidence>
<dbReference type="OrthoDB" id="3900342at2759"/>
<dbReference type="PANTHER" id="PTHR43243:SF1">
    <property type="entry name" value="CATIONIC AMINO ACID TRANSPORTER 1"/>
    <property type="match status" value="1"/>
</dbReference>
<dbReference type="GO" id="GO:0005313">
    <property type="term" value="F:L-glutamate transmembrane transporter activity"/>
    <property type="evidence" value="ECO:0007669"/>
    <property type="project" value="TreeGrafter"/>
</dbReference>
<dbReference type="GO" id="GO:0015189">
    <property type="term" value="F:L-lysine transmembrane transporter activity"/>
    <property type="evidence" value="ECO:0007669"/>
    <property type="project" value="TreeGrafter"/>
</dbReference>
<reference evidence="3 4" key="1">
    <citation type="submission" date="2019-09" db="EMBL/GenBank/DDBJ databases">
        <title>A chromosome-level genome assembly of the Chinese tupelo Nyssa sinensis.</title>
        <authorList>
            <person name="Yang X."/>
            <person name="Kang M."/>
            <person name="Yang Y."/>
            <person name="Xiong H."/>
            <person name="Wang M."/>
            <person name="Zhang Z."/>
            <person name="Wang Z."/>
            <person name="Wu H."/>
            <person name="Ma T."/>
            <person name="Liu J."/>
            <person name="Xi Z."/>
        </authorList>
    </citation>
    <scope>NUCLEOTIDE SEQUENCE [LARGE SCALE GENOMIC DNA]</scope>
    <source>
        <strain evidence="3">J267</strain>
        <tissue evidence="3">Leaf</tissue>
    </source>
</reference>
<organism evidence="3 4">
    <name type="scientific">Nyssa sinensis</name>
    <dbReference type="NCBI Taxonomy" id="561372"/>
    <lineage>
        <taxon>Eukaryota</taxon>
        <taxon>Viridiplantae</taxon>
        <taxon>Streptophyta</taxon>
        <taxon>Embryophyta</taxon>
        <taxon>Tracheophyta</taxon>
        <taxon>Spermatophyta</taxon>
        <taxon>Magnoliopsida</taxon>
        <taxon>eudicotyledons</taxon>
        <taxon>Gunneridae</taxon>
        <taxon>Pentapetalae</taxon>
        <taxon>asterids</taxon>
        <taxon>Cornales</taxon>
        <taxon>Nyssaceae</taxon>
        <taxon>Nyssa</taxon>
    </lineage>
</organism>
<sequence length="268" mass="30071">MLFRQINHLASGADEGEICIWDVANPAEPTHFPPLKMMWVLEYDLDLFFLYEETDSASEKAEGSKGKAISIRQCGKYERENMKNGAKDAEAPLRISVFLVASVLKEKSSKLLTEAWGLDDVVKKMGGFSGYGARIRKRVCSCTKDDFLPEQSFKSWGDYARALKETPYRFKDRVLTRSLDQAELEVKARSQHQMKKTLSWWDLIWFGMGAVIGAGIFVLTGLEARDHAGPAVMLSYVVSGVSALLSVFCYTEFAIEIPVAGLHFLILH</sequence>
<dbReference type="Gene3D" id="1.20.1740.10">
    <property type="entry name" value="Amino acid/polyamine transporter I"/>
    <property type="match status" value="1"/>
</dbReference>
<dbReference type="EMBL" id="CM018049">
    <property type="protein sequence ID" value="KAA8519389.1"/>
    <property type="molecule type" value="Genomic_DNA"/>
</dbReference>
<accession>A0A5J4ZN51</accession>
<gene>
    <name evidence="3" type="ORF">F0562_013645</name>
</gene>